<dbReference type="PANTHER" id="PTHR10460:SF0">
    <property type="entry name" value="ABELSON INTERACTING PROTEIN, ISOFORM D"/>
    <property type="match status" value="1"/>
</dbReference>
<dbReference type="PANTHER" id="PTHR10460">
    <property type="entry name" value="ABL INTERACTOR FAMILY MEMBER"/>
    <property type="match status" value="1"/>
</dbReference>
<sequence length="516" mass="55976">MADLMTLIQHEIPDGRQNIHDSHTNLEKVAEYCEANYFQSENKHAALEETKKYATQSLASVAYQINTLAYNLLHLLDLQTAQLSEMESHINHIGQTVMIHKEKVARREIGVLTANKSTLRQHKILAPASQERPVKYIRRPIDYTVLDEVGHGLRTSSAGNGGANKARRIPSSQALMNAGPAPTTKPPTPPQANRGVTVGSLTRGSREYRTPAPPIAPPQVPSNYAANYPIGHPRRGSGYSTLPAHGHHGSSHQGSLPPSQMTPPPALASQPQVGMVHPMSQHTMGHHSMPHHTMNPSHTVPSQQQQHPVMQVGISQNSMATHPMAAQSMAATVPPGVAMSIGAMGPVAKVPTSMVPSSMVQSQHYGTMGPHQPPPPPSDPMSTSLTDRLPEPPPPHLISGGSIVPPSDYDRHGNVSPPLPPPPPPEPLLYPGNYVPPSSPAYGQHQRPDSQRDMVPKTYLEKVVAIYDYEADKDDELSFSENSVIYVIKKNDDGWYEGVMNGVTGLFPGNYVEPCM</sequence>
<dbReference type="Pfam" id="PF07815">
    <property type="entry name" value="Abi_HHR"/>
    <property type="match status" value="1"/>
</dbReference>
<keyword evidence="9" id="KW-0206">Cytoskeleton</keyword>
<protein>
    <submittedName>
        <fullName evidence="15">Putative abl interactor abi-1</fullName>
    </submittedName>
</protein>
<keyword evidence="7" id="KW-0597">Phosphoprotein</keyword>
<evidence type="ECO:0000256" key="3">
    <source>
        <dbReference type="ARBA" id="ARBA00004510"/>
    </source>
</evidence>
<dbReference type="Pfam" id="PF14604">
    <property type="entry name" value="SH3_9"/>
    <property type="match status" value="1"/>
</dbReference>
<dbReference type="FunFam" id="2.30.30.40:FF:000002">
    <property type="entry name" value="abl interactor 1 isoform X1"/>
    <property type="match status" value="1"/>
</dbReference>
<dbReference type="InterPro" id="IPR000727">
    <property type="entry name" value="T_SNARE_dom"/>
</dbReference>
<dbReference type="Gene3D" id="2.30.30.40">
    <property type="entry name" value="SH3 Domains"/>
    <property type="match status" value="1"/>
</dbReference>
<dbReference type="GO" id="GO:0017124">
    <property type="term" value="F:SH3 domain binding"/>
    <property type="evidence" value="ECO:0007669"/>
    <property type="project" value="TreeGrafter"/>
</dbReference>
<evidence type="ECO:0000256" key="12">
    <source>
        <dbReference type="SAM" id="MobiDB-lite"/>
    </source>
</evidence>
<feature type="compositionally biased region" description="Pro residues" evidence="12">
    <location>
        <begin position="417"/>
        <end position="428"/>
    </location>
</feature>
<dbReference type="InterPro" id="IPR028455">
    <property type="entry name" value="ABI3_SH3"/>
</dbReference>
<feature type="domain" description="SH3" evidence="13">
    <location>
        <begin position="458"/>
        <end position="516"/>
    </location>
</feature>
<dbReference type="GO" id="GO:0001764">
    <property type="term" value="P:neuron migration"/>
    <property type="evidence" value="ECO:0007669"/>
    <property type="project" value="TreeGrafter"/>
</dbReference>
<dbReference type="SMART" id="SM00326">
    <property type="entry name" value="SH3"/>
    <property type="match status" value="1"/>
</dbReference>
<dbReference type="AlphaFoldDB" id="A0A1E1XKQ1"/>
<evidence type="ECO:0000256" key="6">
    <source>
        <dbReference type="ARBA" id="ARBA00022490"/>
    </source>
</evidence>
<feature type="compositionally biased region" description="Pro residues" evidence="12">
    <location>
        <begin position="211"/>
        <end position="220"/>
    </location>
</feature>
<dbReference type="InterPro" id="IPR001452">
    <property type="entry name" value="SH3_domain"/>
</dbReference>
<evidence type="ECO:0000313" key="15">
    <source>
        <dbReference type="EMBL" id="JAT99917.1"/>
    </source>
</evidence>
<dbReference type="PROSITE" id="PS50002">
    <property type="entry name" value="SH3"/>
    <property type="match status" value="1"/>
</dbReference>
<proteinExistence type="evidence at transcript level"/>
<dbReference type="InterPro" id="IPR012849">
    <property type="entry name" value="Abl-interactor_HHR_dom"/>
</dbReference>
<dbReference type="GO" id="GO:0030175">
    <property type="term" value="C:filopodium"/>
    <property type="evidence" value="ECO:0007669"/>
    <property type="project" value="UniProtKB-SubCell"/>
</dbReference>
<evidence type="ECO:0000259" key="14">
    <source>
        <dbReference type="PROSITE" id="PS50192"/>
    </source>
</evidence>
<keyword evidence="10" id="KW-0966">Cell projection</keyword>
<dbReference type="EMBL" id="GFAA01003517">
    <property type="protein sequence ID" value="JAT99917.1"/>
    <property type="molecule type" value="mRNA"/>
</dbReference>
<keyword evidence="6" id="KW-0963">Cytoplasm</keyword>
<feature type="compositionally biased region" description="Polar residues" evidence="12">
    <location>
        <begin position="354"/>
        <end position="365"/>
    </location>
</feature>
<feature type="region of interest" description="Disordered" evidence="12">
    <location>
        <begin position="175"/>
        <end position="302"/>
    </location>
</feature>
<comment type="subcellular location">
    <subcellularLocation>
        <location evidence="2">Cell projection</location>
        <location evidence="2">Filopodium</location>
    </subcellularLocation>
    <subcellularLocation>
        <location evidence="3">Cell projection</location>
        <location evidence="3">Lamellipodium</location>
    </subcellularLocation>
    <subcellularLocation>
        <location evidence="1">Cytoplasm</location>
        <location evidence="1">Cytoskeleton</location>
    </subcellularLocation>
</comment>
<feature type="region of interest" description="Disordered" evidence="12">
    <location>
        <begin position="354"/>
        <end position="453"/>
    </location>
</feature>
<dbReference type="SUPFAM" id="SSF50044">
    <property type="entry name" value="SH3-domain"/>
    <property type="match status" value="1"/>
</dbReference>
<evidence type="ECO:0000256" key="1">
    <source>
        <dbReference type="ARBA" id="ARBA00004245"/>
    </source>
</evidence>
<evidence type="ECO:0000256" key="4">
    <source>
        <dbReference type="ARBA" id="ARBA00010020"/>
    </source>
</evidence>
<evidence type="ECO:0000259" key="13">
    <source>
        <dbReference type="PROSITE" id="PS50002"/>
    </source>
</evidence>
<evidence type="ECO:0000256" key="5">
    <source>
        <dbReference type="ARBA" id="ARBA00022443"/>
    </source>
</evidence>
<keyword evidence="5 11" id="KW-0728">SH3 domain</keyword>
<keyword evidence="8" id="KW-0175">Coiled coil</keyword>
<dbReference type="PROSITE" id="PS50192">
    <property type="entry name" value="T_SNARE"/>
    <property type="match status" value="1"/>
</dbReference>
<dbReference type="InterPro" id="IPR028457">
    <property type="entry name" value="ABI"/>
</dbReference>
<evidence type="ECO:0000256" key="2">
    <source>
        <dbReference type="ARBA" id="ARBA00004486"/>
    </source>
</evidence>
<reference evidence="15" key="1">
    <citation type="submission" date="2016-09" db="EMBL/GenBank/DDBJ databases">
        <authorList>
            <person name="Capua I."/>
            <person name="De Benedictis P."/>
            <person name="Joannis T."/>
            <person name="Lombin L.H."/>
            <person name="Cattoli G."/>
        </authorList>
    </citation>
    <scope>NUCLEOTIDE SEQUENCE</scope>
</reference>
<dbReference type="CDD" id="cd11826">
    <property type="entry name" value="SH3_Abi"/>
    <property type="match status" value="1"/>
</dbReference>
<name>A0A1E1XKQ1_AMBSC</name>
<feature type="domain" description="T-SNARE coiled-coil homology" evidence="14">
    <location>
        <begin position="45"/>
        <end position="107"/>
    </location>
</feature>
<dbReference type="Gene3D" id="6.10.140.1620">
    <property type="match status" value="1"/>
</dbReference>
<dbReference type="GO" id="GO:0030027">
    <property type="term" value="C:lamellipodium"/>
    <property type="evidence" value="ECO:0007669"/>
    <property type="project" value="UniProtKB-SubCell"/>
</dbReference>
<dbReference type="PRINTS" id="PR00452">
    <property type="entry name" value="SH3DOMAIN"/>
</dbReference>
<evidence type="ECO:0000256" key="7">
    <source>
        <dbReference type="ARBA" id="ARBA00022553"/>
    </source>
</evidence>
<dbReference type="InterPro" id="IPR036028">
    <property type="entry name" value="SH3-like_dom_sf"/>
</dbReference>
<comment type="similarity">
    <text evidence="4">Belongs to the ABI family.</text>
</comment>
<evidence type="ECO:0000256" key="10">
    <source>
        <dbReference type="ARBA" id="ARBA00023273"/>
    </source>
</evidence>
<dbReference type="GO" id="GO:0005856">
    <property type="term" value="C:cytoskeleton"/>
    <property type="evidence" value="ECO:0007669"/>
    <property type="project" value="UniProtKB-SubCell"/>
</dbReference>
<evidence type="ECO:0000256" key="9">
    <source>
        <dbReference type="ARBA" id="ARBA00023212"/>
    </source>
</evidence>
<reference evidence="15" key="2">
    <citation type="journal article" date="2017" name="Front. Cell. Infect. Microbiol.">
        <title>Analysis of the Salivary Gland Transcriptome of Unfed and Partially Fed Amblyomma sculptum Ticks and Descriptive Proteome of the Saliva.</title>
        <authorList>
            <person name="Esteves E."/>
            <person name="Maruyama S.R."/>
            <person name="Kawahara R."/>
            <person name="Fujita A."/>
            <person name="Martins L.A."/>
            <person name="Righi A.A."/>
            <person name="Costa F.B."/>
            <person name="Palmisano G."/>
            <person name="Labruna M.B."/>
            <person name="Sa-Nunes A."/>
            <person name="Ribeiro J.M.C."/>
            <person name="Fogaca A.C."/>
        </authorList>
    </citation>
    <scope>NUCLEOTIDE SEQUENCE</scope>
</reference>
<dbReference type="GO" id="GO:0031209">
    <property type="term" value="C:SCAR complex"/>
    <property type="evidence" value="ECO:0007669"/>
    <property type="project" value="TreeGrafter"/>
</dbReference>
<dbReference type="GO" id="GO:0035591">
    <property type="term" value="F:signaling adaptor activity"/>
    <property type="evidence" value="ECO:0007669"/>
    <property type="project" value="TreeGrafter"/>
</dbReference>
<accession>A0A1E1XKQ1</accession>
<dbReference type="PRINTS" id="PR00499">
    <property type="entry name" value="P67PHOX"/>
</dbReference>
<organism evidence="15">
    <name type="scientific">Amblyomma sculptum</name>
    <name type="common">Tick</name>
    <dbReference type="NCBI Taxonomy" id="1581419"/>
    <lineage>
        <taxon>Eukaryota</taxon>
        <taxon>Metazoa</taxon>
        <taxon>Ecdysozoa</taxon>
        <taxon>Arthropoda</taxon>
        <taxon>Chelicerata</taxon>
        <taxon>Arachnida</taxon>
        <taxon>Acari</taxon>
        <taxon>Parasitiformes</taxon>
        <taxon>Ixodida</taxon>
        <taxon>Ixodoidea</taxon>
        <taxon>Ixodidae</taxon>
        <taxon>Amblyomminae</taxon>
        <taxon>Amblyomma</taxon>
    </lineage>
</organism>
<evidence type="ECO:0000256" key="8">
    <source>
        <dbReference type="ARBA" id="ARBA00023054"/>
    </source>
</evidence>
<evidence type="ECO:0000256" key="11">
    <source>
        <dbReference type="PROSITE-ProRule" id="PRU00192"/>
    </source>
</evidence>